<dbReference type="OrthoDB" id="1327695at2759"/>
<sequence length="279" mass="31368">MPFIFHPSSALATFLNKPSSLLCTVFFIEVVGFPWNSKFNGRECCNNNWAMRDIFKYCKRKGLLIELDGEAILVISGNCGFCRASHRNTKTYRQLPTIWLEPLGRLCRIKNHSYTEYGRIPRYGHLGSPSEGDSHTTLARAGEASMGKALIYIIACHPFSTINSKFRNLGNSIPIKELMKGISERGILLDVVQLEKNLGTAGVRSPQVRILWGVVQHIRDHQTCDIDKIGIHVVGMPETTFSFTALASLATAPAKLSFRFDLPSLSFNMNLHVFHDYFE</sequence>
<name>A0A2G2WNQ5_CAPBA</name>
<dbReference type="STRING" id="33114.A0A2G2WNQ5"/>
<evidence type="ECO:0000313" key="2">
    <source>
        <dbReference type="Proteomes" id="UP000224567"/>
    </source>
</evidence>
<dbReference type="Proteomes" id="UP000224567">
    <property type="component" value="Unassembled WGS sequence"/>
</dbReference>
<gene>
    <name evidence="1" type="ORF">CQW23_16035</name>
</gene>
<dbReference type="EMBL" id="MLFT02000006">
    <property type="protein sequence ID" value="PHT46877.1"/>
    <property type="molecule type" value="Genomic_DNA"/>
</dbReference>
<comment type="caution">
    <text evidence="1">The sequence shown here is derived from an EMBL/GenBank/DDBJ whole genome shotgun (WGS) entry which is preliminary data.</text>
</comment>
<accession>A0A2G2WNQ5</accession>
<organism evidence="1 2">
    <name type="scientific">Capsicum baccatum</name>
    <name type="common">Peruvian pepper</name>
    <dbReference type="NCBI Taxonomy" id="33114"/>
    <lineage>
        <taxon>Eukaryota</taxon>
        <taxon>Viridiplantae</taxon>
        <taxon>Streptophyta</taxon>
        <taxon>Embryophyta</taxon>
        <taxon>Tracheophyta</taxon>
        <taxon>Spermatophyta</taxon>
        <taxon>Magnoliopsida</taxon>
        <taxon>eudicotyledons</taxon>
        <taxon>Gunneridae</taxon>
        <taxon>Pentapetalae</taxon>
        <taxon>asterids</taxon>
        <taxon>lamiids</taxon>
        <taxon>Solanales</taxon>
        <taxon>Solanaceae</taxon>
        <taxon>Solanoideae</taxon>
        <taxon>Capsiceae</taxon>
        <taxon>Capsicum</taxon>
    </lineage>
</organism>
<dbReference type="AlphaFoldDB" id="A0A2G2WNQ5"/>
<protein>
    <submittedName>
        <fullName evidence="1">Uncharacterized protein</fullName>
    </submittedName>
</protein>
<evidence type="ECO:0000313" key="1">
    <source>
        <dbReference type="EMBL" id="PHT46877.1"/>
    </source>
</evidence>
<keyword evidence="2" id="KW-1185">Reference proteome</keyword>
<reference evidence="2" key="2">
    <citation type="journal article" date="2017" name="J. Anim. Genet.">
        <title>Multiple reference genome sequences of hot pepper reveal the massive evolution of plant disease resistance genes by retroduplication.</title>
        <authorList>
            <person name="Kim S."/>
            <person name="Park J."/>
            <person name="Yeom S.-I."/>
            <person name="Kim Y.-M."/>
            <person name="Seo E."/>
            <person name="Kim K.-T."/>
            <person name="Kim M.-S."/>
            <person name="Lee J.M."/>
            <person name="Cheong K."/>
            <person name="Shin H.-S."/>
            <person name="Kim S.-B."/>
            <person name="Han K."/>
            <person name="Lee J."/>
            <person name="Park M."/>
            <person name="Lee H.-A."/>
            <person name="Lee H.-Y."/>
            <person name="Lee Y."/>
            <person name="Oh S."/>
            <person name="Lee J.H."/>
            <person name="Choi E."/>
            <person name="Choi E."/>
            <person name="Lee S.E."/>
            <person name="Jeon J."/>
            <person name="Kim H."/>
            <person name="Choi G."/>
            <person name="Song H."/>
            <person name="Lee J."/>
            <person name="Lee S.-C."/>
            <person name="Kwon J.-K."/>
            <person name="Lee H.-Y."/>
            <person name="Koo N."/>
            <person name="Hong Y."/>
            <person name="Kim R.W."/>
            <person name="Kang W.-H."/>
            <person name="Huh J.H."/>
            <person name="Kang B.-C."/>
            <person name="Yang T.-J."/>
            <person name="Lee Y.-H."/>
            <person name="Bennetzen J.L."/>
            <person name="Choi D."/>
        </authorList>
    </citation>
    <scope>NUCLEOTIDE SEQUENCE [LARGE SCALE GENOMIC DNA]</scope>
    <source>
        <strain evidence="2">cv. PBC81</strain>
    </source>
</reference>
<proteinExistence type="predicted"/>
<reference evidence="1 2" key="1">
    <citation type="journal article" date="2017" name="Genome Biol.">
        <title>New reference genome sequences of hot pepper reveal the massive evolution of plant disease-resistance genes by retroduplication.</title>
        <authorList>
            <person name="Kim S."/>
            <person name="Park J."/>
            <person name="Yeom S.I."/>
            <person name="Kim Y.M."/>
            <person name="Seo E."/>
            <person name="Kim K.T."/>
            <person name="Kim M.S."/>
            <person name="Lee J.M."/>
            <person name="Cheong K."/>
            <person name="Shin H.S."/>
            <person name="Kim S.B."/>
            <person name="Han K."/>
            <person name="Lee J."/>
            <person name="Park M."/>
            <person name="Lee H.A."/>
            <person name="Lee H.Y."/>
            <person name="Lee Y."/>
            <person name="Oh S."/>
            <person name="Lee J.H."/>
            <person name="Choi E."/>
            <person name="Choi E."/>
            <person name="Lee S.E."/>
            <person name="Jeon J."/>
            <person name="Kim H."/>
            <person name="Choi G."/>
            <person name="Song H."/>
            <person name="Lee J."/>
            <person name="Lee S.C."/>
            <person name="Kwon J.K."/>
            <person name="Lee H.Y."/>
            <person name="Koo N."/>
            <person name="Hong Y."/>
            <person name="Kim R.W."/>
            <person name="Kang W.H."/>
            <person name="Huh J.H."/>
            <person name="Kang B.C."/>
            <person name="Yang T.J."/>
            <person name="Lee Y.H."/>
            <person name="Bennetzen J.L."/>
            <person name="Choi D."/>
        </authorList>
    </citation>
    <scope>NUCLEOTIDE SEQUENCE [LARGE SCALE GENOMIC DNA]</scope>
    <source>
        <strain evidence="2">cv. PBC81</strain>
    </source>
</reference>